<keyword evidence="3" id="KW-0408">Iron</keyword>
<dbReference type="GO" id="GO:0016836">
    <property type="term" value="F:hydro-lyase activity"/>
    <property type="evidence" value="ECO:0007669"/>
    <property type="project" value="UniProtKB-ARBA"/>
</dbReference>
<dbReference type="HOGENOM" id="CLU_887686_0_0_9"/>
<protein>
    <recommendedName>
        <fullName evidence="6">Benzoyl-CoA reductase/2-hydroxyglutaryl-CoA dehydratase subunit, BcrC/BadD/HgdB</fullName>
    </recommendedName>
</protein>
<evidence type="ECO:0008006" key="6">
    <source>
        <dbReference type="Google" id="ProtNLM"/>
    </source>
</evidence>
<evidence type="ECO:0000313" key="4">
    <source>
        <dbReference type="EMBL" id="EMZ27812.1"/>
    </source>
</evidence>
<comment type="cofactor">
    <cofactor evidence="1">
        <name>[4Fe-4S] cluster</name>
        <dbReference type="ChEBI" id="CHEBI:49883"/>
    </cofactor>
</comment>
<dbReference type="Gene3D" id="3.40.50.11890">
    <property type="match status" value="1"/>
</dbReference>
<dbReference type="PATRIC" id="fig|1235802.3.peg.2296"/>
<comment type="similarity">
    <text evidence="2">Belongs to the FldB/FldC dehydratase alpha/beta subunit family.</text>
</comment>
<dbReference type="Pfam" id="PF06050">
    <property type="entry name" value="HGD-D"/>
    <property type="match status" value="1"/>
</dbReference>
<dbReference type="Gene3D" id="3.40.50.11900">
    <property type="match status" value="1"/>
</dbReference>
<sequence>MDFREENDLRILSLSGFIPEQICDTVRFTQYKGGYKISEYCGYVSDFIAQVLEDDSIDGAVFSRSCDSSRVIAGYLADSNKFLYQIPVPARRDSDAVMYFAAGMEQYQKALERHYGIRITNVKERILYVNERNRNICQIYNKLGEEAVYSKYIEEIHKMLKKPLLEQRMGDVSIVRGKCGKDKRVYLVGPFLANHNLAKMIEQSGMEIVGDNLTESKRLFSAPAALTDGNLYVNIAKSILHNRLSPTQNQFDTILSCDLAEIKEKEVDGVIYISQKYCEPYDYLYAAYKKMLDDNHIPVLNVKVTDSTDNGHLESAFEAFADLL</sequence>
<reference evidence="4 5" key="1">
    <citation type="journal article" date="2014" name="Genome Announc.">
        <title>Draft genome sequences of the altered schaedler flora, a defined bacterial community from gnotobiotic mice.</title>
        <authorList>
            <person name="Wannemuehler M.J."/>
            <person name="Overstreet A.M."/>
            <person name="Ward D.V."/>
            <person name="Phillips G.J."/>
        </authorList>
    </citation>
    <scope>NUCLEOTIDE SEQUENCE [LARGE SCALE GENOMIC DNA]</scope>
    <source>
        <strain evidence="4 5">ASF492</strain>
    </source>
</reference>
<evidence type="ECO:0000256" key="2">
    <source>
        <dbReference type="ARBA" id="ARBA00005806"/>
    </source>
</evidence>
<evidence type="ECO:0000313" key="5">
    <source>
        <dbReference type="Proteomes" id="UP000012589"/>
    </source>
</evidence>
<keyword evidence="3" id="KW-0411">Iron-sulfur</keyword>
<dbReference type="PANTHER" id="PTHR30548:SF1">
    <property type="entry name" value="DEHYDRATASE SUBUNIT MJ0007-RELATED"/>
    <property type="match status" value="1"/>
</dbReference>
<dbReference type="GO" id="GO:0051536">
    <property type="term" value="F:iron-sulfur cluster binding"/>
    <property type="evidence" value="ECO:0007669"/>
    <property type="project" value="UniProtKB-KW"/>
</dbReference>
<organism evidence="4 5">
    <name type="scientific">Eubacterium plexicaudatum ASF492</name>
    <dbReference type="NCBI Taxonomy" id="1235802"/>
    <lineage>
        <taxon>Bacteria</taxon>
        <taxon>Bacillati</taxon>
        <taxon>Bacillota</taxon>
        <taxon>Clostridia</taxon>
        <taxon>Eubacteriales</taxon>
        <taxon>Eubacteriaceae</taxon>
        <taxon>Eubacterium</taxon>
    </lineage>
</organism>
<dbReference type="EMBL" id="AQFT01000067">
    <property type="protein sequence ID" value="EMZ27812.1"/>
    <property type="molecule type" value="Genomic_DNA"/>
</dbReference>
<comment type="caution">
    <text evidence="4">The sequence shown here is derived from an EMBL/GenBank/DDBJ whole genome shotgun (WGS) entry which is preliminary data.</text>
</comment>
<dbReference type="STRING" id="1235802.C823_02161"/>
<dbReference type="PANTHER" id="PTHR30548">
    <property type="entry name" value="2-HYDROXYGLUTARYL-COA DEHYDRATASE, D-COMPONENT-RELATED"/>
    <property type="match status" value="1"/>
</dbReference>
<evidence type="ECO:0000256" key="1">
    <source>
        <dbReference type="ARBA" id="ARBA00001966"/>
    </source>
</evidence>
<dbReference type="eggNOG" id="COG1775">
    <property type="taxonomic scope" value="Bacteria"/>
</dbReference>
<dbReference type="InterPro" id="IPR010327">
    <property type="entry name" value="FldB/FldC_alpha/beta"/>
</dbReference>
<keyword evidence="5" id="KW-1185">Reference proteome</keyword>
<keyword evidence="3" id="KW-0479">Metal-binding</keyword>
<name>N2AEF9_9FIRM</name>
<dbReference type="Proteomes" id="UP000012589">
    <property type="component" value="Unassembled WGS sequence"/>
</dbReference>
<gene>
    <name evidence="4" type="ORF">C823_02161</name>
</gene>
<proteinExistence type="inferred from homology"/>
<dbReference type="AlphaFoldDB" id="N2AEF9"/>
<evidence type="ECO:0000256" key="3">
    <source>
        <dbReference type="ARBA" id="ARBA00023014"/>
    </source>
</evidence>
<accession>N2AEF9</accession>